<keyword evidence="3" id="KW-1185">Reference proteome</keyword>
<name>A0A6N7XZM3_9FIRM</name>
<feature type="transmembrane region" description="Helical" evidence="1">
    <location>
        <begin position="21"/>
        <end position="39"/>
    </location>
</feature>
<proteinExistence type="predicted"/>
<protein>
    <submittedName>
        <fullName evidence="2">Uncharacterized protein</fullName>
    </submittedName>
</protein>
<dbReference type="Proteomes" id="UP000469523">
    <property type="component" value="Unassembled WGS sequence"/>
</dbReference>
<comment type="caution">
    <text evidence="2">The sequence shown here is derived from an EMBL/GenBank/DDBJ whole genome shotgun (WGS) entry which is preliminary data.</text>
</comment>
<sequence>METRLERNKRYKKQRRIERVKRIYILILLIFLVLGIEIVNQNIVELNCLENPNIFRFSVETKTLDFFGKSYTIDFKYLINLLKDQFLVF</sequence>
<accession>A0A6N7XZM3</accession>
<evidence type="ECO:0000256" key="1">
    <source>
        <dbReference type="SAM" id="Phobius"/>
    </source>
</evidence>
<evidence type="ECO:0000313" key="3">
    <source>
        <dbReference type="Proteomes" id="UP000469523"/>
    </source>
</evidence>
<dbReference type="EMBL" id="VUNQ01000047">
    <property type="protein sequence ID" value="MSU02913.1"/>
    <property type="molecule type" value="Genomic_DNA"/>
</dbReference>
<keyword evidence="1" id="KW-1133">Transmembrane helix</keyword>
<reference evidence="2 3" key="1">
    <citation type="submission" date="2019-09" db="EMBL/GenBank/DDBJ databases">
        <title>In-depth cultivation of the pig gut microbiome towards novel bacterial diversity and tailored functional studies.</title>
        <authorList>
            <person name="Wylensek D."/>
            <person name="Hitch T.C.A."/>
            <person name="Clavel T."/>
        </authorList>
    </citation>
    <scope>NUCLEOTIDE SEQUENCE [LARGE SCALE GENOMIC DNA]</scope>
    <source>
        <strain evidence="2 3">WCA3-693-APC-4?</strain>
    </source>
</reference>
<dbReference type="AlphaFoldDB" id="A0A6N7XZM3"/>
<keyword evidence="1" id="KW-0472">Membrane</keyword>
<gene>
    <name evidence="2" type="ORF">FYJ83_15730</name>
</gene>
<keyword evidence="1" id="KW-0812">Transmembrane</keyword>
<evidence type="ECO:0000313" key="2">
    <source>
        <dbReference type="EMBL" id="MSU02913.1"/>
    </source>
</evidence>
<organism evidence="2 3">
    <name type="scientific">Tissierella pigra</name>
    <dbReference type="NCBI Taxonomy" id="2607614"/>
    <lineage>
        <taxon>Bacteria</taxon>
        <taxon>Bacillati</taxon>
        <taxon>Bacillota</taxon>
        <taxon>Tissierellia</taxon>
        <taxon>Tissierellales</taxon>
        <taxon>Tissierellaceae</taxon>
        <taxon>Tissierella</taxon>
    </lineage>
</organism>
<dbReference type="RefSeq" id="WP_154442196.1">
    <property type="nucleotide sequence ID" value="NZ_VUNQ01000047.1"/>
</dbReference>